<comment type="caution">
    <text evidence="1">The sequence shown here is derived from an EMBL/GenBank/DDBJ whole genome shotgun (WGS) entry which is preliminary data.</text>
</comment>
<sequence length="107" mass="11971">MMVDKQDTVTTPRATFEYLLQRAYPLVRPEQLDGIREQMGTTLAHQPVTAGWEKEREALMKVAWAAKEFIDDWTKGDFSLSTLAALDAQSLDDALTALAALKSEGRK</sequence>
<dbReference type="Proteomes" id="UP001237780">
    <property type="component" value="Unassembled WGS sequence"/>
</dbReference>
<proteinExistence type="predicted"/>
<organism evidence="1 2">
    <name type="scientific">Phyllobacterium ifriqiyense</name>
    <dbReference type="NCBI Taxonomy" id="314238"/>
    <lineage>
        <taxon>Bacteria</taxon>
        <taxon>Pseudomonadati</taxon>
        <taxon>Pseudomonadota</taxon>
        <taxon>Alphaproteobacteria</taxon>
        <taxon>Hyphomicrobiales</taxon>
        <taxon>Phyllobacteriaceae</taxon>
        <taxon>Phyllobacterium</taxon>
    </lineage>
</organism>
<keyword evidence="2" id="KW-1185">Reference proteome</keyword>
<dbReference type="RefSeq" id="WP_307280295.1">
    <property type="nucleotide sequence ID" value="NZ_JAUSZT010000003.1"/>
</dbReference>
<dbReference type="EMBL" id="JAUSZT010000003">
    <property type="protein sequence ID" value="MDQ0996929.1"/>
    <property type="molecule type" value="Genomic_DNA"/>
</dbReference>
<evidence type="ECO:0000313" key="2">
    <source>
        <dbReference type="Proteomes" id="UP001237780"/>
    </source>
</evidence>
<accession>A0ABU0S850</accession>
<evidence type="ECO:0000313" key="1">
    <source>
        <dbReference type="EMBL" id="MDQ0996929.1"/>
    </source>
</evidence>
<protein>
    <submittedName>
        <fullName evidence="1">Uncharacterized protein</fullName>
    </submittedName>
</protein>
<reference evidence="1 2" key="1">
    <citation type="submission" date="2023-07" db="EMBL/GenBank/DDBJ databases">
        <title>Comparative genomics of wheat-associated soil bacteria to identify genetic determinants of phenazine resistance.</title>
        <authorList>
            <person name="Mouncey N."/>
        </authorList>
    </citation>
    <scope>NUCLEOTIDE SEQUENCE [LARGE SCALE GENOMIC DNA]</scope>
    <source>
        <strain evidence="1 2">W4I11</strain>
    </source>
</reference>
<gene>
    <name evidence="1" type="ORF">QFZ34_002111</name>
</gene>
<name>A0ABU0S850_9HYPH</name>